<sequence>MNSMPSVWMKAGMPSLTTITPLSSPIAAPTPIPPRMATVTGSAAAVISLAATTADRPATEPTDRSNSPATSRMVWPMAMMPTNDTTLRMARMLRSDRKAGSSSQKKTISRAIAASTPTSPMAMKPISRRRKDCPSRGGELTSAALSILTSLAGHVAGSRNRHHLAHANPGVLLGAIKIIIL</sequence>
<dbReference type="EMBL" id="CCND01000003">
    <property type="protein sequence ID" value="CDX50628.1"/>
    <property type="molecule type" value="Genomic_DNA"/>
</dbReference>
<organism evidence="1 2">
    <name type="scientific">Mesorhizobium plurifarium</name>
    <dbReference type="NCBI Taxonomy" id="69974"/>
    <lineage>
        <taxon>Bacteria</taxon>
        <taxon>Pseudomonadati</taxon>
        <taxon>Pseudomonadota</taxon>
        <taxon>Alphaproteobacteria</taxon>
        <taxon>Hyphomicrobiales</taxon>
        <taxon>Phyllobacteriaceae</taxon>
        <taxon>Mesorhizobium</taxon>
    </lineage>
</organism>
<protein>
    <submittedName>
        <fullName evidence="1">Uncharacterized protein</fullName>
    </submittedName>
</protein>
<dbReference type="AlphaFoldDB" id="A0A0K2VQF9"/>
<gene>
    <name evidence="1" type="ORF">MPL1032_110231</name>
</gene>
<evidence type="ECO:0000313" key="2">
    <source>
        <dbReference type="Proteomes" id="UP000182888"/>
    </source>
</evidence>
<dbReference type="Proteomes" id="UP000182888">
    <property type="component" value="Unassembled WGS sequence"/>
</dbReference>
<reference evidence="2" key="1">
    <citation type="submission" date="2014-08" db="EMBL/GenBank/DDBJ databases">
        <authorList>
            <person name="Edwards T."/>
        </authorList>
    </citation>
    <scope>NUCLEOTIDE SEQUENCE [LARGE SCALE GENOMIC DNA]</scope>
</reference>
<accession>A0A0K2VQF9</accession>
<evidence type="ECO:0000313" key="1">
    <source>
        <dbReference type="EMBL" id="CDX50628.1"/>
    </source>
</evidence>
<name>A0A0K2VQF9_MESPL</name>
<proteinExistence type="predicted"/>